<evidence type="ECO:0000256" key="20">
    <source>
        <dbReference type="PIRSR" id="PIRSR039102-3"/>
    </source>
</evidence>
<keyword evidence="24" id="KW-1185">Reference proteome</keyword>
<accession>A0A5Q2QF32</accession>
<evidence type="ECO:0000256" key="18">
    <source>
        <dbReference type="HAMAP-Rule" id="MF_00047"/>
    </source>
</evidence>
<dbReference type="InterPro" id="IPR013815">
    <property type="entry name" value="ATP_grasp_subdomain_1"/>
</dbReference>
<gene>
    <name evidence="18" type="primary">ddl</name>
    <name evidence="23" type="ORF">GH975_10320</name>
</gene>
<evidence type="ECO:0000256" key="10">
    <source>
        <dbReference type="ARBA" id="ARBA00022741"/>
    </source>
</evidence>
<evidence type="ECO:0000259" key="22">
    <source>
        <dbReference type="PROSITE" id="PS50975"/>
    </source>
</evidence>
<keyword evidence="9 20" id="KW-0479">Metal-binding</keyword>
<dbReference type="Gene3D" id="3.40.50.20">
    <property type="match status" value="1"/>
</dbReference>
<name>A0A5Q2QF32_9GAMM</name>
<evidence type="ECO:0000256" key="13">
    <source>
        <dbReference type="ARBA" id="ARBA00022960"/>
    </source>
</evidence>
<evidence type="ECO:0000256" key="15">
    <source>
        <dbReference type="ARBA" id="ARBA00023211"/>
    </source>
</evidence>
<sequence length="301" mass="31273">MTRVAVLFGGNSSERAVSVASGQPVLAALLRQGIDAFAMDPDRDPIATLLSEPFDAAFVVLHGGAGEDGRIQAVLDLMAVPYTGSGPAACALAMDKQRSKQLFAAAGIPIADSQIMTSADQAGAVYDALGPRVMVKPNAEGSSVGNFICHSSDQVAAAFAQAREFGAVMAEHFVDGPEFTCAVVRGVALPVIRIQAQGGVYDYAAKYETGDTQYHIPCGLSDDDESYLQSLALRAHDALGCSGWSRVDFIQGETGFVALEVNTVPGMTPTSLVPKAAAAVGLSFDDLCLQLLNDAVGESRG</sequence>
<dbReference type="SUPFAM" id="SSF56059">
    <property type="entry name" value="Glutathione synthetase ATP-binding domain-like"/>
    <property type="match status" value="1"/>
</dbReference>
<dbReference type="Gene3D" id="3.30.1490.20">
    <property type="entry name" value="ATP-grasp fold, A domain"/>
    <property type="match status" value="1"/>
</dbReference>
<dbReference type="PROSITE" id="PS00843">
    <property type="entry name" value="DALA_DALA_LIGASE_1"/>
    <property type="match status" value="1"/>
</dbReference>
<dbReference type="InterPro" id="IPR016185">
    <property type="entry name" value="PreATP-grasp_dom_sf"/>
</dbReference>
<evidence type="ECO:0000256" key="2">
    <source>
        <dbReference type="ARBA" id="ARBA00003921"/>
    </source>
</evidence>
<dbReference type="GO" id="GO:0005829">
    <property type="term" value="C:cytosol"/>
    <property type="evidence" value="ECO:0007669"/>
    <property type="project" value="TreeGrafter"/>
</dbReference>
<dbReference type="PROSITE" id="PS00844">
    <property type="entry name" value="DALA_DALA_LIGASE_2"/>
    <property type="match status" value="1"/>
</dbReference>
<proteinExistence type="inferred from homology"/>
<dbReference type="PROSITE" id="PS50975">
    <property type="entry name" value="ATP_GRASP"/>
    <property type="match status" value="1"/>
</dbReference>
<evidence type="ECO:0000256" key="7">
    <source>
        <dbReference type="ARBA" id="ARBA00022490"/>
    </source>
</evidence>
<dbReference type="GO" id="GO:0008360">
    <property type="term" value="P:regulation of cell shape"/>
    <property type="evidence" value="ECO:0007669"/>
    <property type="project" value="UniProtKB-KW"/>
</dbReference>
<feature type="active site" evidence="19">
    <location>
        <position position="142"/>
    </location>
</feature>
<evidence type="ECO:0000313" key="24">
    <source>
        <dbReference type="Proteomes" id="UP000388235"/>
    </source>
</evidence>
<evidence type="ECO:0000313" key="23">
    <source>
        <dbReference type="EMBL" id="QGG80942.1"/>
    </source>
</evidence>
<evidence type="ECO:0000256" key="14">
    <source>
        <dbReference type="ARBA" id="ARBA00022984"/>
    </source>
</evidence>
<dbReference type="InterPro" id="IPR011095">
    <property type="entry name" value="Dala_Dala_lig_C"/>
</dbReference>
<dbReference type="InterPro" id="IPR005905">
    <property type="entry name" value="D_ala_D_ala"/>
</dbReference>
<dbReference type="GO" id="GO:0071555">
    <property type="term" value="P:cell wall organization"/>
    <property type="evidence" value="ECO:0007669"/>
    <property type="project" value="UniProtKB-KW"/>
</dbReference>
<keyword evidence="13 18" id="KW-0133">Cell shape</keyword>
<dbReference type="Gene3D" id="3.30.470.20">
    <property type="entry name" value="ATP-grasp fold, B domain"/>
    <property type="match status" value="1"/>
</dbReference>
<keyword evidence="15 20" id="KW-0464">Manganese</keyword>
<evidence type="ECO:0000256" key="17">
    <source>
        <dbReference type="ARBA" id="ARBA00047614"/>
    </source>
</evidence>
<organism evidence="23 24">
    <name type="scientific">Litorivicinus lipolyticus</name>
    <dbReference type="NCBI Taxonomy" id="418701"/>
    <lineage>
        <taxon>Bacteria</taxon>
        <taxon>Pseudomonadati</taxon>
        <taxon>Pseudomonadota</taxon>
        <taxon>Gammaproteobacteria</taxon>
        <taxon>Oceanospirillales</taxon>
        <taxon>Litorivicinaceae</taxon>
        <taxon>Litorivicinus</taxon>
    </lineage>
</organism>
<evidence type="ECO:0000256" key="1">
    <source>
        <dbReference type="ARBA" id="ARBA00001936"/>
    </source>
</evidence>
<comment type="cofactor">
    <cofactor evidence="20">
        <name>Mg(2+)</name>
        <dbReference type="ChEBI" id="CHEBI:18420"/>
    </cofactor>
    <cofactor evidence="20">
        <name>Mn(2+)</name>
        <dbReference type="ChEBI" id="CHEBI:29035"/>
    </cofactor>
    <text evidence="20">Binds 2 magnesium or manganese ions per subunit.</text>
</comment>
<comment type="subcellular location">
    <subcellularLocation>
        <location evidence="3 18">Cytoplasm</location>
    </subcellularLocation>
</comment>
<dbReference type="NCBIfam" id="NF002378">
    <property type="entry name" value="PRK01372.1"/>
    <property type="match status" value="1"/>
</dbReference>
<evidence type="ECO:0000256" key="6">
    <source>
        <dbReference type="ARBA" id="ARBA00012216"/>
    </source>
</evidence>
<dbReference type="GO" id="GO:0046872">
    <property type="term" value="F:metal ion binding"/>
    <property type="evidence" value="ECO:0007669"/>
    <property type="project" value="UniProtKB-KW"/>
</dbReference>
<dbReference type="AlphaFoldDB" id="A0A5Q2QF32"/>
<keyword evidence="8 18" id="KW-0436">Ligase</keyword>
<dbReference type="GO" id="GO:0005524">
    <property type="term" value="F:ATP binding"/>
    <property type="evidence" value="ECO:0007669"/>
    <property type="project" value="UniProtKB-UniRule"/>
</dbReference>
<evidence type="ECO:0000256" key="4">
    <source>
        <dbReference type="ARBA" id="ARBA00004752"/>
    </source>
</evidence>
<keyword evidence="16 18" id="KW-0961">Cell wall biogenesis/degradation</keyword>
<evidence type="ECO:0000256" key="19">
    <source>
        <dbReference type="PIRSR" id="PIRSR039102-1"/>
    </source>
</evidence>
<keyword evidence="7 18" id="KW-0963">Cytoplasm</keyword>
<dbReference type="SUPFAM" id="SSF52440">
    <property type="entry name" value="PreATP-grasp domain"/>
    <property type="match status" value="1"/>
</dbReference>
<keyword evidence="10 21" id="KW-0547">Nucleotide-binding</keyword>
<comment type="pathway">
    <text evidence="4 18">Cell wall biogenesis; peptidoglycan biosynthesis.</text>
</comment>
<feature type="active site" evidence="19">
    <location>
        <position position="14"/>
    </location>
</feature>
<dbReference type="KEGG" id="llp:GH975_10320"/>
<evidence type="ECO:0000256" key="8">
    <source>
        <dbReference type="ARBA" id="ARBA00022598"/>
    </source>
</evidence>
<comment type="cofactor">
    <cofactor evidence="1">
        <name>Mn(2+)</name>
        <dbReference type="ChEBI" id="CHEBI:29035"/>
    </cofactor>
</comment>
<reference evidence="23 24" key="1">
    <citation type="submission" date="2019-11" db="EMBL/GenBank/DDBJ databases">
        <authorList>
            <person name="Khan S.A."/>
            <person name="Jeon C.O."/>
            <person name="Chun B.H."/>
        </authorList>
    </citation>
    <scope>NUCLEOTIDE SEQUENCE [LARGE SCALE GENOMIC DNA]</scope>
    <source>
        <strain evidence="23 24">IMCC 1097</strain>
    </source>
</reference>
<feature type="binding site" evidence="20">
    <location>
        <position position="260"/>
    </location>
    <ligand>
        <name>Mg(2+)</name>
        <dbReference type="ChEBI" id="CHEBI:18420"/>
        <label>1</label>
    </ligand>
</feature>
<evidence type="ECO:0000256" key="3">
    <source>
        <dbReference type="ARBA" id="ARBA00004496"/>
    </source>
</evidence>
<dbReference type="UniPathway" id="UPA00219"/>
<keyword evidence="11 21" id="KW-0067">ATP-binding</keyword>
<dbReference type="InterPro" id="IPR011127">
    <property type="entry name" value="Dala_Dala_lig_N"/>
</dbReference>
<evidence type="ECO:0000256" key="16">
    <source>
        <dbReference type="ARBA" id="ARBA00023316"/>
    </source>
</evidence>
<dbReference type="EMBL" id="CP045871">
    <property type="protein sequence ID" value="QGG80942.1"/>
    <property type="molecule type" value="Genomic_DNA"/>
</dbReference>
<dbReference type="Pfam" id="PF01820">
    <property type="entry name" value="Dala_Dala_lig_N"/>
    <property type="match status" value="1"/>
</dbReference>
<dbReference type="Proteomes" id="UP000388235">
    <property type="component" value="Chromosome"/>
</dbReference>
<feature type="binding site" evidence="20">
    <location>
        <position position="248"/>
    </location>
    <ligand>
        <name>Mg(2+)</name>
        <dbReference type="ChEBI" id="CHEBI:18420"/>
        <label>1</label>
    </ligand>
</feature>
<dbReference type="Pfam" id="PF07478">
    <property type="entry name" value="Dala_Dala_lig_C"/>
    <property type="match status" value="1"/>
</dbReference>
<dbReference type="InterPro" id="IPR000291">
    <property type="entry name" value="D-Ala_lig_Van_CS"/>
</dbReference>
<dbReference type="EC" id="6.3.2.4" evidence="6 18"/>
<dbReference type="PANTHER" id="PTHR23132:SF23">
    <property type="entry name" value="D-ALANINE--D-ALANINE LIGASE B"/>
    <property type="match status" value="1"/>
</dbReference>
<dbReference type="NCBIfam" id="TIGR01205">
    <property type="entry name" value="D_ala_D_alaTIGR"/>
    <property type="match status" value="1"/>
</dbReference>
<comment type="catalytic activity">
    <reaction evidence="17 18">
        <text>2 D-alanine + ATP = D-alanyl-D-alanine + ADP + phosphate + H(+)</text>
        <dbReference type="Rhea" id="RHEA:11224"/>
        <dbReference type="ChEBI" id="CHEBI:15378"/>
        <dbReference type="ChEBI" id="CHEBI:30616"/>
        <dbReference type="ChEBI" id="CHEBI:43474"/>
        <dbReference type="ChEBI" id="CHEBI:57416"/>
        <dbReference type="ChEBI" id="CHEBI:57822"/>
        <dbReference type="ChEBI" id="CHEBI:456216"/>
        <dbReference type="EC" id="6.3.2.4"/>
    </reaction>
</comment>
<evidence type="ECO:0000256" key="9">
    <source>
        <dbReference type="ARBA" id="ARBA00022723"/>
    </source>
</evidence>
<dbReference type="GO" id="GO:0009252">
    <property type="term" value="P:peptidoglycan biosynthetic process"/>
    <property type="evidence" value="ECO:0007669"/>
    <property type="project" value="UniProtKB-UniRule"/>
</dbReference>
<comment type="function">
    <text evidence="2 18">Cell wall formation.</text>
</comment>
<dbReference type="PANTHER" id="PTHR23132">
    <property type="entry name" value="D-ALANINE--D-ALANINE LIGASE"/>
    <property type="match status" value="1"/>
</dbReference>
<dbReference type="HAMAP" id="MF_00047">
    <property type="entry name" value="Dala_Dala_lig"/>
    <property type="match status" value="1"/>
</dbReference>
<dbReference type="InterPro" id="IPR011761">
    <property type="entry name" value="ATP-grasp"/>
</dbReference>
<evidence type="ECO:0000256" key="5">
    <source>
        <dbReference type="ARBA" id="ARBA00010871"/>
    </source>
</evidence>
<feature type="domain" description="ATP-grasp" evidence="22">
    <location>
        <begin position="100"/>
        <end position="293"/>
    </location>
</feature>
<feature type="active site" evidence="19">
    <location>
        <position position="271"/>
    </location>
</feature>
<evidence type="ECO:0000256" key="21">
    <source>
        <dbReference type="PROSITE-ProRule" id="PRU00409"/>
    </source>
</evidence>
<dbReference type="OrthoDB" id="9813261at2"/>
<protein>
    <recommendedName>
        <fullName evidence="6 18">D-alanine--D-alanine ligase</fullName>
        <ecNumber evidence="6 18">6.3.2.4</ecNumber>
    </recommendedName>
    <alternativeName>
        <fullName evidence="18">D-Ala-D-Ala ligase</fullName>
    </alternativeName>
    <alternativeName>
        <fullName evidence="18">D-alanylalanine synthetase</fullName>
    </alternativeName>
</protein>
<dbReference type="RefSeq" id="WP_153714445.1">
    <property type="nucleotide sequence ID" value="NZ_CP045871.1"/>
</dbReference>
<feature type="binding site" evidence="20">
    <location>
        <position position="262"/>
    </location>
    <ligand>
        <name>Mg(2+)</name>
        <dbReference type="ChEBI" id="CHEBI:18420"/>
        <label>2</label>
    </ligand>
</feature>
<feature type="binding site" evidence="20">
    <location>
        <position position="260"/>
    </location>
    <ligand>
        <name>Mg(2+)</name>
        <dbReference type="ChEBI" id="CHEBI:18420"/>
        <label>2</label>
    </ligand>
</feature>
<evidence type="ECO:0000256" key="12">
    <source>
        <dbReference type="ARBA" id="ARBA00022842"/>
    </source>
</evidence>
<dbReference type="PIRSF" id="PIRSF039102">
    <property type="entry name" value="Ddl/VanB"/>
    <property type="match status" value="1"/>
</dbReference>
<evidence type="ECO:0000256" key="11">
    <source>
        <dbReference type="ARBA" id="ARBA00022840"/>
    </source>
</evidence>
<comment type="similarity">
    <text evidence="5 18">Belongs to the D-alanine--D-alanine ligase family.</text>
</comment>
<keyword evidence="14 18" id="KW-0573">Peptidoglycan synthesis</keyword>
<keyword evidence="12 20" id="KW-0460">Magnesium</keyword>
<dbReference type="FunFam" id="3.30.470.20:FF:000008">
    <property type="entry name" value="D-alanine--D-alanine ligase"/>
    <property type="match status" value="1"/>
</dbReference>
<dbReference type="GO" id="GO:0008716">
    <property type="term" value="F:D-alanine-D-alanine ligase activity"/>
    <property type="evidence" value="ECO:0007669"/>
    <property type="project" value="UniProtKB-UniRule"/>
</dbReference>